<evidence type="ECO:0000313" key="3">
    <source>
        <dbReference type="Proteomes" id="UP000494162"/>
    </source>
</evidence>
<dbReference type="AlphaFoldDB" id="A0A6P2K0T1"/>
<evidence type="ECO:0000313" key="2">
    <source>
        <dbReference type="EMBL" id="VWB48013.1"/>
    </source>
</evidence>
<evidence type="ECO:0000259" key="1">
    <source>
        <dbReference type="Pfam" id="PF01593"/>
    </source>
</evidence>
<name>A0A6P2K0T1_9BURK</name>
<sequence length="341" mass="36313">MTKQMNSFSDSSANIAVIGAGIAGLACARVLADAGYHVTVYEKSRGVGGRTSTRRTDGWQADHGAQYFTARHPAFVAEVARWVAGGAAAPWAARVASIGSLGPRELLAPAQRYVGVPGMTAPARYLSAGIDTMLETTIIELTRDAQRWRLISAEHGALRMHHDAVIVAVPPPQAVALLRRAEPGLAVIAQRTEMRPAWAVMAQYGRLPDPGFDAAFVNVGPLGWIAHDTSKPGRSGFSTWVLHATPEWSQAHLEAPPEQITRTLLDVFRDIVGATANSATAHRWRYAELAPTSMTAPGRLAWRAGPRIGLCGDWLGGGKIEGAWLSGAGLGRAVADTLITH</sequence>
<dbReference type="Gene3D" id="3.50.50.60">
    <property type="entry name" value="FAD/NAD(P)-binding domain"/>
    <property type="match status" value="1"/>
</dbReference>
<dbReference type="Proteomes" id="UP000494162">
    <property type="component" value="Unassembled WGS sequence"/>
</dbReference>
<dbReference type="Gene3D" id="3.90.660.10">
    <property type="match status" value="1"/>
</dbReference>
<dbReference type="PANTHER" id="PTHR16128">
    <property type="entry name" value="FAD/NAD(P)-BINDING OXIDOREDUCTASE FAMILY PROTEIN"/>
    <property type="match status" value="1"/>
</dbReference>
<feature type="domain" description="Amine oxidase" evidence="1">
    <location>
        <begin position="115"/>
        <end position="327"/>
    </location>
</feature>
<proteinExistence type="predicted"/>
<organism evidence="2 3">
    <name type="scientific">Burkholderia pseudomultivorans</name>
    <dbReference type="NCBI Taxonomy" id="1207504"/>
    <lineage>
        <taxon>Bacteria</taxon>
        <taxon>Pseudomonadati</taxon>
        <taxon>Pseudomonadota</taxon>
        <taxon>Betaproteobacteria</taxon>
        <taxon>Burkholderiales</taxon>
        <taxon>Burkholderiaceae</taxon>
        <taxon>Burkholderia</taxon>
        <taxon>Burkholderia cepacia complex</taxon>
    </lineage>
</organism>
<dbReference type="InterPro" id="IPR036188">
    <property type="entry name" value="FAD/NAD-bd_sf"/>
</dbReference>
<dbReference type="PRINTS" id="PR00419">
    <property type="entry name" value="ADXRDTASE"/>
</dbReference>
<accession>A0A6P2K0T1</accession>
<gene>
    <name evidence="2" type="ORF">BPS26883_02210</name>
</gene>
<reference evidence="2 3" key="1">
    <citation type="submission" date="2019-09" db="EMBL/GenBank/DDBJ databases">
        <authorList>
            <person name="Depoorter E."/>
        </authorList>
    </citation>
    <scope>NUCLEOTIDE SEQUENCE [LARGE SCALE GENOMIC DNA]</scope>
    <source>
        <strain evidence="2">LMG 26883</strain>
    </source>
</reference>
<dbReference type="Pfam" id="PF01593">
    <property type="entry name" value="Amino_oxidase"/>
    <property type="match status" value="1"/>
</dbReference>
<dbReference type="InterPro" id="IPR002937">
    <property type="entry name" value="Amino_oxidase"/>
</dbReference>
<dbReference type="SUPFAM" id="SSF51905">
    <property type="entry name" value="FAD/NAD(P)-binding domain"/>
    <property type="match status" value="1"/>
</dbReference>
<dbReference type="PROSITE" id="PS51257">
    <property type="entry name" value="PROKAR_LIPOPROTEIN"/>
    <property type="match status" value="1"/>
</dbReference>
<dbReference type="PANTHER" id="PTHR16128:SF5">
    <property type="entry name" value="FAD_NAD(P)-BINDING OXIDOREDUCTASE FAMILY PROTEIN"/>
    <property type="match status" value="1"/>
</dbReference>
<dbReference type="Pfam" id="PF13450">
    <property type="entry name" value="NAD_binding_8"/>
    <property type="match status" value="1"/>
</dbReference>
<dbReference type="EMBL" id="CABVPP010000012">
    <property type="protein sequence ID" value="VWB48013.1"/>
    <property type="molecule type" value="Genomic_DNA"/>
</dbReference>
<protein>
    <submittedName>
        <fullName evidence="2">FAD dependent oxidoreductase</fullName>
    </submittedName>
</protein>
<dbReference type="GO" id="GO:0016491">
    <property type="term" value="F:oxidoreductase activity"/>
    <property type="evidence" value="ECO:0007669"/>
    <property type="project" value="InterPro"/>
</dbReference>